<name>A0A0C1G7Q2_9SPHI</name>
<evidence type="ECO:0000313" key="2">
    <source>
        <dbReference type="EMBL" id="KIA96124.1"/>
    </source>
</evidence>
<comment type="caution">
    <text evidence="2">The sequence shown here is derived from an EMBL/GenBank/DDBJ whole genome shotgun (WGS) entry which is preliminary data.</text>
</comment>
<dbReference type="OrthoDB" id="891773at2"/>
<dbReference type="Proteomes" id="UP000031246">
    <property type="component" value="Unassembled WGS sequence"/>
</dbReference>
<feature type="signal peptide" evidence="1">
    <location>
        <begin position="1"/>
        <end position="21"/>
    </location>
</feature>
<keyword evidence="1" id="KW-0732">Signal</keyword>
<gene>
    <name evidence="2" type="ORF">OC25_03230</name>
</gene>
<proteinExistence type="predicted"/>
<feature type="chain" id="PRO_5002145714" description="Type IX secretion system membrane protein PorP/SprF" evidence="1">
    <location>
        <begin position="22"/>
        <end position="295"/>
    </location>
</feature>
<evidence type="ECO:0008006" key="4">
    <source>
        <dbReference type="Google" id="ProtNLM"/>
    </source>
</evidence>
<dbReference type="Pfam" id="PF11751">
    <property type="entry name" value="PorP_SprF"/>
    <property type="match status" value="1"/>
</dbReference>
<keyword evidence="3" id="KW-1185">Reference proteome</keyword>
<dbReference type="NCBIfam" id="TIGR03519">
    <property type="entry name" value="T9SS_PorP_fam"/>
    <property type="match status" value="1"/>
</dbReference>
<organism evidence="2 3">
    <name type="scientific">Pedobacter kyungheensis</name>
    <dbReference type="NCBI Taxonomy" id="1069985"/>
    <lineage>
        <taxon>Bacteria</taxon>
        <taxon>Pseudomonadati</taxon>
        <taxon>Bacteroidota</taxon>
        <taxon>Sphingobacteriia</taxon>
        <taxon>Sphingobacteriales</taxon>
        <taxon>Sphingobacteriaceae</taxon>
        <taxon>Pedobacter</taxon>
    </lineage>
</organism>
<accession>A0A0C1G7Q2</accession>
<dbReference type="EMBL" id="JSYN01000003">
    <property type="protein sequence ID" value="KIA96124.1"/>
    <property type="molecule type" value="Genomic_DNA"/>
</dbReference>
<dbReference type="AlphaFoldDB" id="A0A0C1G7Q2"/>
<dbReference type="RefSeq" id="WP_039471741.1">
    <property type="nucleotide sequence ID" value="NZ_JSYN01000003.1"/>
</dbReference>
<evidence type="ECO:0000256" key="1">
    <source>
        <dbReference type="SAM" id="SignalP"/>
    </source>
</evidence>
<sequence>MKTKRILITCLMLGISMTTFAQLNPMGSMYYQNLYLSNPAMAGIEKGWELNAGYKAQWTSIEGAPTMQAVTATYGTQSNKVGAGLSFYNENAGVIQRTSLKGTYAYHLPLNNESSYLDFGLSAGIMNEWIDFSKIRGDQGDMSLTNFNQRKLYFDGDFGIAFRNQNLNIQAALPNMKRFFNRDLSRSVVDRATYFAAVSYKFINPNKVLSVIEPKFSYRGIDNYRDIVDLGLNTQFWTNKLLLSTIYHSSNSVSVGAGTTYQNQLAILVMYTTNTSALQNYANGEFEIGLKYNFR</sequence>
<protein>
    <recommendedName>
        <fullName evidence="4">Type IX secretion system membrane protein PorP/SprF</fullName>
    </recommendedName>
</protein>
<dbReference type="InterPro" id="IPR019861">
    <property type="entry name" value="PorP/SprF_Bacteroidetes"/>
</dbReference>
<evidence type="ECO:0000313" key="3">
    <source>
        <dbReference type="Proteomes" id="UP000031246"/>
    </source>
</evidence>
<reference evidence="2 3" key="1">
    <citation type="submission" date="2014-10" db="EMBL/GenBank/DDBJ databases">
        <title>Pedobacter Kyungheensis.</title>
        <authorList>
            <person name="Anderson B.M."/>
            <person name="Newman J.D."/>
        </authorList>
    </citation>
    <scope>NUCLEOTIDE SEQUENCE [LARGE SCALE GENOMIC DNA]</scope>
    <source>
        <strain evidence="2 3">KACC 16221</strain>
    </source>
</reference>